<evidence type="ECO:0000256" key="1">
    <source>
        <dbReference type="ARBA" id="ARBA00004180"/>
    </source>
</evidence>
<keyword evidence="5 9" id="KW-0653">Protein transport</keyword>
<comment type="similarity">
    <text evidence="3 9">Belongs to the adaptor complexes small subunit family.</text>
</comment>
<evidence type="ECO:0000256" key="5">
    <source>
        <dbReference type="ARBA" id="ARBA00022927"/>
    </source>
</evidence>
<dbReference type="InterPro" id="IPR016635">
    <property type="entry name" value="AP_complex_ssu"/>
</dbReference>
<keyword evidence="8" id="KW-0968">Cytoplasmic vesicle</keyword>
<evidence type="ECO:0000313" key="11">
    <source>
        <dbReference type="EMBL" id="CAE0434610.1"/>
    </source>
</evidence>
<evidence type="ECO:0000256" key="3">
    <source>
        <dbReference type="ARBA" id="ARBA00006972"/>
    </source>
</evidence>
<dbReference type="CDD" id="cd14834">
    <property type="entry name" value="AP3_sigma"/>
    <property type="match status" value="1"/>
</dbReference>
<dbReference type="GO" id="GO:0006886">
    <property type="term" value="P:intracellular protein transport"/>
    <property type="evidence" value="ECO:0007669"/>
    <property type="project" value="UniProtKB-UniRule"/>
</dbReference>
<accession>A0A7S3PG58</accession>
<evidence type="ECO:0000256" key="2">
    <source>
        <dbReference type="ARBA" id="ARBA00004555"/>
    </source>
</evidence>
<evidence type="ECO:0000259" key="10">
    <source>
        <dbReference type="Pfam" id="PF01217"/>
    </source>
</evidence>
<dbReference type="GO" id="GO:0005794">
    <property type="term" value="C:Golgi apparatus"/>
    <property type="evidence" value="ECO:0007669"/>
    <property type="project" value="UniProtKB-SubCell"/>
</dbReference>
<dbReference type="InterPro" id="IPR027155">
    <property type="entry name" value="APS3"/>
</dbReference>
<evidence type="ECO:0000256" key="8">
    <source>
        <dbReference type="ARBA" id="ARBA00023329"/>
    </source>
</evidence>
<sequence length="182" mass="21028">MLFYKSGYQIKYNKMLKGVFIINNHGQPRCVKFYENVDEKYQQHLLQEIFMLVSKRSESVCNFTDTSSLPGSWGSRGGTKLVYRHYATLYFIFACEETESELGILDLIQVFVETLDKCFENVCELDLIYHSDNVHYILDEIVQGGLVLETNMHSILTAINDCKKLDQASLNMSLKDSRAKRV</sequence>
<dbReference type="InterPro" id="IPR000804">
    <property type="entry name" value="Clathrin_sm-chain_CS"/>
</dbReference>
<dbReference type="InterPro" id="IPR022775">
    <property type="entry name" value="AP_mu_sigma_su"/>
</dbReference>
<evidence type="ECO:0000256" key="6">
    <source>
        <dbReference type="ARBA" id="ARBA00023034"/>
    </source>
</evidence>
<protein>
    <recommendedName>
        <fullName evidence="9">AP complex subunit sigma</fullName>
    </recommendedName>
</protein>
<dbReference type="AlphaFoldDB" id="A0A7S3PG58"/>
<reference evidence="11" key="1">
    <citation type="submission" date="2021-01" db="EMBL/GenBank/DDBJ databases">
        <authorList>
            <person name="Corre E."/>
            <person name="Pelletier E."/>
            <person name="Niang G."/>
            <person name="Scheremetjew M."/>
            <person name="Finn R."/>
            <person name="Kale V."/>
            <person name="Holt S."/>
            <person name="Cochrane G."/>
            <person name="Meng A."/>
            <person name="Brown T."/>
            <person name="Cohen L."/>
        </authorList>
    </citation>
    <scope>NUCLEOTIDE SEQUENCE</scope>
    <source>
        <strain evidence="11">GSBS06</strain>
    </source>
</reference>
<comment type="subcellular location">
    <subcellularLocation>
        <location evidence="1">Cytoplasmic vesicle membrane</location>
        <topology evidence="1">Peripheral membrane protein</topology>
        <orientation evidence="1">Cytoplasmic side</orientation>
    </subcellularLocation>
    <subcellularLocation>
        <location evidence="2">Golgi apparatus</location>
    </subcellularLocation>
</comment>
<dbReference type="SUPFAM" id="SSF64356">
    <property type="entry name" value="SNARE-like"/>
    <property type="match status" value="1"/>
</dbReference>
<name>A0A7S3PG58_9STRA</name>
<evidence type="ECO:0000256" key="9">
    <source>
        <dbReference type="PIRNR" id="PIRNR015588"/>
    </source>
</evidence>
<organism evidence="11">
    <name type="scientific">Aplanochytrium stocchinoi</name>
    <dbReference type="NCBI Taxonomy" id="215587"/>
    <lineage>
        <taxon>Eukaryota</taxon>
        <taxon>Sar</taxon>
        <taxon>Stramenopiles</taxon>
        <taxon>Bigyra</taxon>
        <taxon>Labyrinthulomycetes</taxon>
        <taxon>Thraustochytrida</taxon>
        <taxon>Thraustochytriidae</taxon>
        <taxon>Aplanochytrium</taxon>
    </lineage>
</organism>
<dbReference type="EMBL" id="HBIN01006704">
    <property type="protein sequence ID" value="CAE0434610.1"/>
    <property type="molecule type" value="Transcribed_RNA"/>
</dbReference>
<keyword evidence="6" id="KW-0333">Golgi apparatus</keyword>
<dbReference type="PIRSF" id="PIRSF015588">
    <property type="entry name" value="AP_complex_sigma"/>
    <property type="match status" value="1"/>
</dbReference>
<evidence type="ECO:0000256" key="4">
    <source>
        <dbReference type="ARBA" id="ARBA00022448"/>
    </source>
</evidence>
<proteinExistence type="inferred from homology"/>
<feature type="domain" description="AP complex mu/sigma subunit" evidence="10">
    <location>
        <begin position="15"/>
        <end position="163"/>
    </location>
</feature>
<dbReference type="GO" id="GO:0030659">
    <property type="term" value="C:cytoplasmic vesicle membrane"/>
    <property type="evidence" value="ECO:0007669"/>
    <property type="project" value="UniProtKB-SubCell"/>
</dbReference>
<gene>
    <name evidence="11" type="ORF">ASTO00021_LOCUS4905</name>
</gene>
<keyword evidence="7 9" id="KW-0472">Membrane</keyword>
<evidence type="ECO:0000256" key="7">
    <source>
        <dbReference type="ARBA" id="ARBA00023136"/>
    </source>
</evidence>
<dbReference type="GO" id="GO:0030123">
    <property type="term" value="C:AP-3 adaptor complex"/>
    <property type="evidence" value="ECO:0007669"/>
    <property type="project" value="InterPro"/>
</dbReference>
<keyword evidence="4 9" id="KW-0813">Transport</keyword>
<dbReference type="GO" id="GO:0006896">
    <property type="term" value="P:Golgi to vacuole transport"/>
    <property type="evidence" value="ECO:0007669"/>
    <property type="project" value="InterPro"/>
</dbReference>
<dbReference type="Pfam" id="PF01217">
    <property type="entry name" value="Clat_adaptor_s"/>
    <property type="match status" value="1"/>
</dbReference>
<dbReference type="PANTHER" id="PTHR11753">
    <property type="entry name" value="ADAPTOR COMPLEXES SMALL SUBUNIT FAMILY"/>
    <property type="match status" value="1"/>
</dbReference>
<dbReference type="Gene3D" id="3.30.450.60">
    <property type="match status" value="1"/>
</dbReference>
<dbReference type="InterPro" id="IPR011012">
    <property type="entry name" value="Longin-like_dom_sf"/>
</dbReference>
<dbReference type="PROSITE" id="PS00989">
    <property type="entry name" value="CLAT_ADAPTOR_S"/>
    <property type="match status" value="1"/>
</dbReference>
<dbReference type="FunFam" id="3.30.450.60:FF:000001">
    <property type="entry name" value="AP complex subunit sigma"/>
    <property type="match status" value="1"/>
</dbReference>